<accession>B4VV62</accession>
<dbReference type="Proteomes" id="UP000003835">
    <property type="component" value="Unassembled WGS sequence"/>
</dbReference>
<evidence type="ECO:0000313" key="3">
    <source>
        <dbReference type="Proteomes" id="UP000003835"/>
    </source>
</evidence>
<feature type="region of interest" description="Disordered" evidence="1">
    <location>
        <begin position="300"/>
        <end position="326"/>
    </location>
</feature>
<dbReference type="RefSeq" id="WP_006102444.1">
    <property type="nucleotide sequence ID" value="NZ_DS989854.1"/>
</dbReference>
<evidence type="ECO:0000256" key="1">
    <source>
        <dbReference type="SAM" id="MobiDB-lite"/>
    </source>
</evidence>
<dbReference type="EMBL" id="DS989854">
    <property type="protein sequence ID" value="EDX74139.1"/>
    <property type="molecule type" value="Genomic_DNA"/>
</dbReference>
<protein>
    <submittedName>
        <fullName evidence="2">Uncharacterized protein</fullName>
    </submittedName>
</protein>
<keyword evidence="3" id="KW-1185">Reference proteome</keyword>
<organism evidence="2 3">
    <name type="scientific">Coleofasciculus chthonoplastes PCC 7420</name>
    <dbReference type="NCBI Taxonomy" id="118168"/>
    <lineage>
        <taxon>Bacteria</taxon>
        <taxon>Bacillati</taxon>
        <taxon>Cyanobacteriota</taxon>
        <taxon>Cyanophyceae</taxon>
        <taxon>Coleofasciculales</taxon>
        <taxon>Coleofasciculaceae</taxon>
        <taxon>Coleofasciculus</taxon>
    </lineage>
</organism>
<dbReference type="AlphaFoldDB" id="B4VV62"/>
<evidence type="ECO:0000313" key="2">
    <source>
        <dbReference type="EMBL" id="EDX74139.1"/>
    </source>
</evidence>
<gene>
    <name evidence="2" type="ORF">MC7420_4124</name>
</gene>
<feature type="region of interest" description="Disordered" evidence="1">
    <location>
        <begin position="151"/>
        <end position="181"/>
    </location>
</feature>
<name>B4VV62_9CYAN</name>
<dbReference type="STRING" id="118168.MC7420_4124"/>
<sequence length="326" mass="36179">MQSPKIIGHSDQANTQTLADTEHELTDAEIVEFRSLEATVEKGLRAFWQIGQALRQIRDKRLYRQDYGTFEDYCLTRWEISRRSAYQLIEAASVVENVRHGAQIIPANERQARPLTALKPEQQQAAWAKAVSTAPRGKVTAAHVAQVAQEYRQQGARTAANPPHSSGSHSRTDGSSPPEAQTNYKSCWNCSHCSLEQLDDPQTFYCNQFGVLNFIEKDGNQRGAECELWVARWAKSDETQRTRILKRETFTLTLQLPTHLQPLLRDTAKAEGLVAVDWAAQVLEAAISANRSVPSEAILDVSEAARNEGNADSEPTQGHSEGTAAA</sequence>
<dbReference type="eggNOG" id="COG1475">
    <property type="taxonomic scope" value="Bacteria"/>
</dbReference>
<reference evidence="2 3" key="1">
    <citation type="submission" date="2008-07" db="EMBL/GenBank/DDBJ databases">
        <authorList>
            <person name="Tandeau de Marsac N."/>
            <person name="Ferriera S."/>
            <person name="Johnson J."/>
            <person name="Kravitz S."/>
            <person name="Beeson K."/>
            <person name="Sutton G."/>
            <person name="Rogers Y.-H."/>
            <person name="Friedman R."/>
            <person name="Frazier M."/>
            <person name="Venter J.C."/>
        </authorList>
    </citation>
    <scope>NUCLEOTIDE SEQUENCE [LARGE SCALE GENOMIC DNA]</scope>
    <source>
        <strain evidence="2 3">PCC 7420</strain>
    </source>
</reference>
<dbReference type="eggNOG" id="COG0270">
    <property type="taxonomic scope" value="Bacteria"/>
</dbReference>
<dbReference type="OrthoDB" id="505288at2"/>
<proteinExistence type="predicted"/>
<feature type="compositionally biased region" description="Low complexity" evidence="1">
    <location>
        <begin position="164"/>
        <end position="176"/>
    </location>
</feature>
<dbReference type="HOGENOM" id="CLU_833772_0_0_3"/>